<accession>A0A229UHP1</accession>
<protein>
    <submittedName>
        <fullName evidence="8">Oxidoreductase</fullName>
    </submittedName>
</protein>
<evidence type="ECO:0000256" key="3">
    <source>
        <dbReference type="ARBA" id="ARBA00022475"/>
    </source>
</evidence>
<evidence type="ECO:0000256" key="4">
    <source>
        <dbReference type="ARBA" id="ARBA00022692"/>
    </source>
</evidence>
<keyword evidence="9" id="KW-1185">Reference proteome</keyword>
<dbReference type="PANTHER" id="PTHR33452:SF10">
    <property type="entry name" value="OXIDOREDUCTASE MHQP-RELATED"/>
    <property type="match status" value="1"/>
</dbReference>
<comment type="caution">
    <text evidence="8">The sequence shown here is derived from an EMBL/GenBank/DDBJ whole genome shotgun (WGS) entry which is preliminary data.</text>
</comment>
<dbReference type="PANTHER" id="PTHR33452">
    <property type="entry name" value="OXIDOREDUCTASE CATD-RELATED"/>
    <property type="match status" value="1"/>
</dbReference>
<organism evidence="8 9">
    <name type="scientific">Paenibacillus rigui</name>
    <dbReference type="NCBI Taxonomy" id="554312"/>
    <lineage>
        <taxon>Bacteria</taxon>
        <taxon>Bacillati</taxon>
        <taxon>Bacillota</taxon>
        <taxon>Bacilli</taxon>
        <taxon>Bacillales</taxon>
        <taxon>Paenibacillaceae</taxon>
        <taxon>Paenibacillus</taxon>
    </lineage>
</organism>
<dbReference type="AlphaFoldDB" id="A0A229UHP1"/>
<dbReference type="EMBL" id="NMQW01000053">
    <property type="protein sequence ID" value="OXM82932.1"/>
    <property type="molecule type" value="Genomic_DNA"/>
</dbReference>
<feature type="transmembrane region" description="Helical" evidence="7">
    <location>
        <begin position="113"/>
        <end position="132"/>
    </location>
</feature>
<gene>
    <name evidence="8" type="ORF">CF651_28410</name>
</gene>
<keyword evidence="6 7" id="KW-0472">Membrane</keyword>
<evidence type="ECO:0000256" key="6">
    <source>
        <dbReference type="ARBA" id="ARBA00023136"/>
    </source>
</evidence>
<keyword evidence="3" id="KW-1003">Cell membrane</keyword>
<evidence type="ECO:0000256" key="5">
    <source>
        <dbReference type="ARBA" id="ARBA00022989"/>
    </source>
</evidence>
<evidence type="ECO:0000256" key="2">
    <source>
        <dbReference type="ARBA" id="ARBA00006679"/>
    </source>
</evidence>
<dbReference type="Proteomes" id="UP000215509">
    <property type="component" value="Unassembled WGS sequence"/>
</dbReference>
<evidence type="ECO:0000313" key="9">
    <source>
        <dbReference type="Proteomes" id="UP000215509"/>
    </source>
</evidence>
<evidence type="ECO:0000256" key="7">
    <source>
        <dbReference type="SAM" id="Phobius"/>
    </source>
</evidence>
<comment type="similarity">
    <text evidence="2">Belongs to the DoxX family.</text>
</comment>
<keyword evidence="4 7" id="KW-0812">Transmembrane</keyword>
<dbReference type="InterPro" id="IPR051907">
    <property type="entry name" value="DoxX-like_oxidoreductase"/>
</dbReference>
<keyword evidence="5 7" id="KW-1133">Transmembrane helix</keyword>
<proteinExistence type="inferred from homology"/>
<dbReference type="GO" id="GO:0005886">
    <property type="term" value="C:plasma membrane"/>
    <property type="evidence" value="ECO:0007669"/>
    <property type="project" value="UniProtKB-SubCell"/>
</dbReference>
<reference evidence="8 9" key="1">
    <citation type="submission" date="2017-07" db="EMBL/GenBank/DDBJ databases">
        <title>Genome sequencing and assembly of Paenibacillus rigui.</title>
        <authorList>
            <person name="Mayilraj S."/>
        </authorList>
    </citation>
    <scope>NUCLEOTIDE SEQUENCE [LARGE SCALE GENOMIC DNA]</scope>
    <source>
        <strain evidence="8 9">JCM 16352</strain>
    </source>
</reference>
<dbReference type="OrthoDB" id="346004at2"/>
<sequence>MIEMVAMGLGLLLVRLVVGLLFVGHGAQKLFGWFGGYGPKGTGGWMDSIGIKPGVFMAVLVGLMELVGGALFVVGLFTPAAGVLIALTMVGAIVKVHGGNGLWATANGYEYHLVLIAAAVGIALTGAGAYSLDALLSF</sequence>
<evidence type="ECO:0000256" key="1">
    <source>
        <dbReference type="ARBA" id="ARBA00004651"/>
    </source>
</evidence>
<dbReference type="Pfam" id="PF07681">
    <property type="entry name" value="DoxX"/>
    <property type="match status" value="1"/>
</dbReference>
<feature type="transmembrane region" description="Helical" evidence="7">
    <location>
        <begin position="70"/>
        <end position="93"/>
    </location>
</feature>
<name>A0A229UHP1_9BACL</name>
<feature type="transmembrane region" description="Helical" evidence="7">
    <location>
        <begin position="42"/>
        <end position="63"/>
    </location>
</feature>
<evidence type="ECO:0000313" key="8">
    <source>
        <dbReference type="EMBL" id="OXM82932.1"/>
    </source>
</evidence>
<dbReference type="InterPro" id="IPR032808">
    <property type="entry name" value="DoxX"/>
</dbReference>
<comment type="subcellular location">
    <subcellularLocation>
        <location evidence="1">Cell membrane</location>
        <topology evidence="1">Multi-pass membrane protein</topology>
    </subcellularLocation>
</comment>